<accession>I4B1L0</accession>
<feature type="domain" description="EAL" evidence="1">
    <location>
        <begin position="174"/>
        <end position="433"/>
    </location>
</feature>
<dbReference type="EMBL" id="CP002959">
    <property type="protein sequence ID" value="AFM11167.1"/>
    <property type="molecule type" value="Genomic_DNA"/>
</dbReference>
<evidence type="ECO:0000313" key="3">
    <source>
        <dbReference type="Proteomes" id="UP000006048"/>
    </source>
</evidence>
<dbReference type="STRING" id="869212.Turpa_0513"/>
<proteinExistence type="predicted"/>
<dbReference type="SUPFAM" id="SSF141868">
    <property type="entry name" value="EAL domain-like"/>
    <property type="match status" value="1"/>
</dbReference>
<dbReference type="InterPro" id="IPR050706">
    <property type="entry name" value="Cyclic-di-GMP_PDE-like"/>
</dbReference>
<keyword evidence="3" id="KW-1185">Reference proteome</keyword>
<evidence type="ECO:0000313" key="2">
    <source>
        <dbReference type="EMBL" id="AFM11167.1"/>
    </source>
</evidence>
<dbReference type="Pfam" id="PF00563">
    <property type="entry name" value="EAL"/>
    <property type="match status" value="1"/>
</dbReference>
<sequence length="469" mass="54587">MFWPLRRVPCDLIWTTVTSPLRSILQRTVENFGLADAEKNFRNTFIDRNRGKPLFLMLVEKLKGMRIDEFLQQIPEYVSKVNTEANQHIHCYVLGDEHRFYVGIVPADDAPGFLPNIDGAMGKFHGEAPKDGHGSFDFGIGRTQCNYISDAQEIFDELVRAAHKNLKDNLVRWSWTYLNRANDYFANVEANAVIQPIIYFDPKKELYSIKGGEVFVGGELYASYSELLRDIPDDQDINRVELLILEKIVMACHEAPGLLKFNVSPQTLIDTFPSAEKVFRFNELLLRQKLNPQNVRLELVEKPYEEHEIKLKDVCRYFFQFGISFAADDFGVKSQSHQVILDLGEMIKEFKLDPISFKFKPEEDQTKFLDNLAFIDYCIRLADNREAIITAEAVEDYDTMRFLIAHQVFHFQSHIFCKKLPLIYYRENFHKMQNLPESAVRKILSEDDLIQRQKDVGNIFELARELKLF</sequence>
<dbReference type="HOGENOM" id="CLU_623748_0_0_12"/>
<dbReference type="PANTHER" id="PTHR33121:SF71">
    <property type="entry name" value="OXYGEN SENSOR PROTEIN DOSP"/>
    <property type="match status" value="1"/>
</dbReference>
<dbReference type="OrthoDB" id="336429at2"/>
<protein>
    <submittedName>
        <fullName evidence="2">Diguanylate phosphodiesterase</fullName>
    </submittedName>
</protein>
<dbReference type="Gene3D" id="3.20.20.450">
    <property type="entry name" value="EAL domain"/>
    <property type="match status" value="1"/>
</dbReference>
<evidence type="ECO:0000259" key="1">
    <source>
        <dbReference type="PROSITE" id="PS50883"/>
    </source>
</evidence>
<dbReference type="RefSeq" id="WP_014801687.1">
    <property type="nucleotide sequence ID" value="NC_018020.1"/>
</dbReference>
<dbReference type="PROSITE" id="PS50883">
    <property type="entry name" value="EAL"/>
    <property type="match status" value="1"/>
</dbReference>
<dbReference type="PATRIC" id="fig|869212.3.peg.490"/>
<dbReference type="PANTHER" id="PTHR33121">
    <property type="entry name" value="CYCLIC DI-GMP PHOSPHODIESTERASE PDEF"/>
    <property type="match status" value="1"/>
</dbReference>
<dbReference type="AlphaFoldDB" id="I4B1L0"/>
<dbReference type="InterPro" id="IPR001633">
    <property type="entry name" value="EAL_dom"/>
</dbReference>
<dbReference type="GO" id="GO:0071111">
    <property type="term" value="F:cyclic-guanylate-specific phosphodiesterase activity"/>
    <property type="evidence" value="ECO:0007669"/>
    <property type="project" value="InterPro"/>
</dbReference>
<reference evidence="2 3" key="1">
    <citation type="submission" date="2012-06" db="EMBL/GenBank/DDBJ databases">
        <title>The complete chromosome of genome of Turneriella parva DSM 21527.</title>
        <authorList>
            <consortium name="US DOE Joint Genome Institute (JGI-PGF)"/>
            <person name="Lucas S."/>
            <person name="Han J."/>
            <person name="Lapidus A."/>
            <person name="Bruce D."/>
            <person name="Goodwin L."/>
            <person name="Pitluck S."/>
            <person name="Peters L."/>
            <person name="Kyrpides N."/>
            <person name="Mavromatis K."/>
            <person name="Ivanova N."/>
            <person name="Mikhailova N."/>
            <person name="Chertkov O."/>
            <person name="Detter J.C."/>
            <person name="Tapia R."/>
            <person name="Han C."/>
            <person name="Land M."/>
            <person name="Hauser L."/>
            <person name="Markowitz V."/>
            <person name="Cheng J.-F."/>
            <person name="Hugenholtz P."/>
            <person name="Woyke T."/>
            <person name="Wu D."/>
            <person name="Gronow S."/>
            <person name="Wellnitz S."/>
            <person name="Brambilla E."/>
            <person name="Klenk H.-P."/>
            <person name="Eisen J.A."/>
        </authorList>
    </citation>
    <scope>NUCLEOTIDE SEQUENCE [LARGE SCALE GENOMIC DNA]</scope>
    <source>
        <strain evidence="3">ATCC BAA-1111 / DSM 21527 / NCTC 11395 / H</strain>
    </source>
</reference>
<name>I4B1L0_TURPD</name>
<dbReference type="InterPro" id="IPR035919">
    <property type="entry name" value="EAL_sf"/>
</dbReference>
<dbReference type="KEGG" id="tpx:Turpa_0513"/>
<dbReference type="Proteomes" id="UP000006048">
    <property type="component" value="Chromosome"/>
</dbReference>
<organism evidence="2 3">
    <name type="scientific">Turneriella parva (strain ATCC BAA-1111 / DSM 21527 / NCTC 11395 / H)</name>
    <name type="common">Leptospira parva</name>
    <dbReference type="NCBI Taxonomy" id="869212"/>
    <lineage>
        <taxon>Bacteria</taxon>
        <taxon>Pseudomonadati</taxon>
        <taxon>Spirochaetota</taxon>
        <taxon>Spirochaetia</taxon>
        <taxon>Leptospirales</taxon>
        <taxon>Leptospiraceae</taxon>
        <taxon>Turneriella</taxon>
    </lineage>
</organism>
<gene>
    <name evidence="2" type="ordered locus">Turpa_0513</name>
</gene>